<keyword evidence="1" id="KW-0880">Kelch repeat</keyword>
<evidence type="ECO:0000256" key="1">
    <source>
        <dbReference type="ARBA" id="ARBA00022441"/>
    </source>
</evidence>
<dbReference type="PANTHER" id="PTHR46093:SF18">
    <property type="entry name" value="FIBRONECTIN TYPE-III DOMAIN-CONTAINING PROTEIN"/>
    <property type="match status" value="1"/>
</dbReference>
<dbReference type="Pfam" id="PF24681">
    <property type="entry name" value="Kelch_KLHDC2_KLHL20_DRC7"/>
    <property type="match status" value="1"/>
</dbReference>
<name>A0A1R2AYP6_9CILI</name>
<dbReference type="PANTHER" id="PTHR46093">
    <property type="entry name" value="ACYL-COA-BINDING DOMAIN-CONTAINING PROTEIN 5"/>
    <property type="match status" value="1"/>
</dbReference>
<dbReference type="OrthoDB" id="286745at2759"/>
<dbReference type="Pfam" id="PF01344">
    <property type="entry name" value="Kelch_1"/>
    <property type="match status" value="1"/>
</dbReference>
<dbReference type="EMBL" id="MPUH01001171">
    <property type="protein sequence ID" value="OMJ69664.1"/>
    <property type="molecule type" value="Genomic_DNA"/>
</dbReference>
<evidence type="ECO:0000256" key="2">
    <source>
        <dbReference type="ARBA" id="ARBA00022737"/>
    </source>
</evidence>
<accession>A0A1R2AYP6</accession>
<dbReference type="Proteomes" id="UP000187209">
    <property type="component" value="Unassembled WGS sequence"/>
</dbReference>
<comment type="caution">
    <text evidence="4">The sequence shown here is derived from an EMBL/GenBank/DDBJ whole genome shotgun (WGS) entry which is preliminary data.</text>
</comment>
<keyword evidence="2" id="KW-0677">Repeat</keyword>
<reference evidence="4 5" key="1">
    <citation type="submission" date="2016-11" db="EMBL/GenBank/DDBJ databases">
        <title>The macronuclear genome of Stentor coeruleus: a giant cell with tiny introns.</title>
        <authorList>
            <person name="Slabodnick M."/>
            <person name="Ruby J.G."/>
            <person name="Reiff S.B."/>
            <person name="Swart E.C."/>
            <person name="Gosai S."/>
            <person name="Prabakaran S."/>
            <person name="Witkowska E."/>
            <person name="Larue G.E."/>
            <person name="Fisher S."/>
            <person name="Freeman R.M."/>
            <person name="Gunawardena J."/>
            <person name="Chu W."/>
            <person name="Stover N.A."/>
            <person name="Gregory B.D."/>
            <person name="Nowacki M."/>
            <person name="Derisi J."/>
            <person name="Roy S.W."/>
            <person name="Marshall W.F."/>
            <person name="Sood P."/>
        </authorList>
    </citation>
    <scope>NUCLEOTIDE SEQUENCE [LARGE SCALE GENOMIC DNA]</scope>
    <source>
        <strain evidence="4">WM001</strain>
    </source>
</reference>
<evidence type="ECO:0000313" key="4">
    <source>
        <dbReference type="EMBL" id="OMJ69664.1"/>
    </source>
</evidence>
<protein>
    <submittedName>
        <fullName evidence="4">Uncharacterized protein</fullName>
    </submittedName>
</protein>
<gene>
    <name evidence="4" type="ORF">SteCoe_32538</name>
</gene>
<dbReference type="Gene3D" id="2.120.10.80">
    <property type="entry name" value="Kelch-type beta propeller"/>
    <property type="match status" value="2"/>
</dbReference>
<evidence type="ECO:0000256" key="3">
    <source>
        <dbReference type="SAM" id="MobiDB-lite"/>
    </source>
</evidence>
<feature type="region of interest" description="Disordered" evidence="3">
    <location>
        <begin position="308"/>
        <end position="369"/>
    </location>
</feature>
<dbReference type="InterPro" id="IPR015915">
    <property type="entry name" value="Kelch-typ_b-propeller"/>
</dbReference>
<evidence type="ECO:0000313" key="5">
    <source>
        <dbReference type="Proteomes" id="UP000187209"/>
    </source>
</evidence>
<dbReference type="SUPFAM" id="SSF117281">
    <property type="entry name" value="Kelch motif"/>
    <property type="match status" value="1"/>
</dbReference>
<dbReference type="AlphaFoldDB" id="A0A1R2AYP6"/>
<organism evidence="4 5">
    <name type="scientific">Stentor coeruleus</name>
    <dbReference type="NCBI Taxonomy" id="5963"/>
    <lineage>
        <taxon>Eukaryota</taxon>
        <taxon>Sar</taxon>
        <taxon>Alveolata</taxon>
        <taxon>Ciliophora</taxon>
        <taxon>Postciliodesmatophora</taxon>
        <taxon>Heterotrichea</taxon>
        <taxon>Heterotrichida</taxon>
        <taxon>Stentoridae</taxon>
        <taxon>Stentor</taxon>
    </lineage>
</organism>
<keyword evidence="5" id="KW-1185">Reference proteome</keyword>
<dbReference type="InterPro" id="IPR006652">
    <property type="entry name" value="Kelch_1"/>
</dbReference>
<proteinExistence type="predicted"/>
<dbReference type="SMART" id="SM00612">
    <property type="entry name" value="Kelch"/>
    <property type="match status" value="2"/>
</dbReference>
<sequence>MEDNKEGAQRLVFGLHVDTKSHNIDQSMNLWEEVRTANQHPSRRSYHSAVMWNEKMIIYGGQDLREGPQSGMWRIEIGQFDQGEWEELKIQDFGPLCRHSAIVKNDLMYVFGGTDGTQEFNRTIIFNLSNFSARSIISDNPSCPPPLDSHTACLYEDGTAAWMIVYGGYAVGERSSNVYTFNLNSEKWKQAQTSKGPEGRSNHSAVIYKDHMYVFGGTNEEGEKLSDFWKLDLRTYHWEEVKGKGDVPSGRSGHSAAIFKDVMIVFGGMKDITKETNDMYSYNFESQEWVMFQFEHQIKDPVSNEQLEEFKKSRISPNKKGDPSPTSKSPLLKKNTTESMSPQKTFARRNTDGSSPEGTLMVPKKKKTLYDGPASPIVGRIRAHPPHPRDGHSAVISGSIMIVFGGDRHQMPFNDTYVYFLVEQTIKTPIKAN</sequence>